<protein>
    <submittedName>
        <fullName evidence="1">Uncharacterized protein</fullName>
    </submittedName>
</protein>
<proteinExistence type="predicted"/>
<keyword evidence="2" id="KW-1185">Reference proteome</keyword>
<reference evidence="1 2" key="1">
    <citation type="journal article" date="2014" name="PLoS Genet.">
        <title>The Genome of Spironucleus salmonicida Highlights a Fish Pathogen Adapted to Fluctuating Environments.</title>
        <authorList>
            <person name="Xu F."/>
            <person name="Jerlstrom-Hultqvist J."/>
            <person name="Einarsson E."/>
            <person name="Astvaldsson A."/>
            <person name="Svard S.G."/>
            <person name="Andersson J.O."/>
        </authorList>
    </citation>
    <scope>NUCLEOTIDE SEQUENCE [LARGE SCALE GENOMIC DNA]</scope>
    <source>
        <strain evidence="1 2">ATCC 50377</strain>
    </source>
</reference>
<comment type="caution">
    <text evidence="1">The sequence shown here is derived from an EMBL/GenBank/DDBJ whole genome shotgun (WGS) entry which is preliminary data.</text>
</comment>
<dbReference type="AlphaFoldDB" id="A0A9P8RWF0"/>
<dbReference type="KEGG" id="ssao:94300068"/>
<evidence type="ECO:0000313" key="1">
    <source>
        <dbReference type="EMBL" id="KAH0571849.1"/>
    </source>
</evidence>
<dbReference type="GeneID" id="94300068"/>
<evidence type="ECO:0000313" key="2">
    <source>
        <dbReference type="Proteomes" id="UP000018208"/>
    </source>
</evidence>
<name>A0A9P8RWF0_9EUKA</name>
<accession>A0A9P8RWF0</accession>
<organism evidence="1 2">
    <name type="scientific">Spironucleus salmonicida</name>
    <dbReference type="NCBI Taxonomy" id="348837"/>
    <lineage>
        <taxon>Eukaryota</taxon>
        <taxon>Metamonada</taxon>
        <taxon>Diplomonadida</taxon>
        <taxon>Hexamitidae</taxon>
        <taxon>Hexamitinae</taxon>
        <taxon>Spironucleus</taxon>
    </lineage>
</organism>
<sequence>MSHRQAQPGSAPSRFVEAGRLELGCLPGTYGQWSHATPPVSRAASSLNFTLVISQQYCSPTSEGRCYHTKQQGTPRIIVSKMVWFRSTQGIGWAAMQVERSNKIRVGLRYSPCVAYLGVLFQGHYVVLDILDIEVLGAPPAVQRDGEVSAELGGVIRIRSIQYYAPVPLGQAGHLAYQFVKLRRDALDLQQSAVVDVLLAVHRTRVGGEGDVHVALDGAQ</sequence>
<gene>
    <name evidence="1" type="ORF">SS50377_26045</name>
</gene>
<dbReference type="RefSeq" id="XP_067762622.1">
    <property type="nucleotide sequence ID" value="XM_067909866.1"/>
</dbReference>
<dbReference type="EMBL" id="AUWU02000006">
    <property type="protein sequence ID" value="KAH0571849.1"/>
    <property type="molecule type" value="Genomic_DNA"/>
</dbReference>
<dbReference type="Proteomes" id="UP000018208">
    <property type="component" value="Unassembled WGS sequence"/>
</dbReference>